<evidence type="ECO:0000259" key="2">
    <source>
        <dbReference type="Pfam" id="PF02517"/>
    </source>
</evidence>
<comment type="caution">
    <text evidence="3">The sequence shown here is derived from an EMBL/GenBank/DDBJ whole genome shotgun (WGS) entry which is preliminary data.</text>
</comment>
<feature type="transmembrane region" description="Helical" evidence="1">
    <location>
        <begin position="100"/>
        <end position="118"/>
    </location>
</feature>
<dbReference type="GO" id="GO:0080120">
    <property type="term" value="P:CAAX-box protein maturation"/>
    <property type="evidence" value="ECO:0007669"/>
    <property type="project" value="UniProtKB-ARBA"/>
</dbReference>
<dbReference type="Pfam" id="PF02517">
    <property type="entry name" value="Rce1-like"/>
    <property type="match status" value="1"/>
</dbReference>
<evidence type="ECO:0000256" key="1">
    <source>
        <dbReference type="SAM" id="Phobius"/>
    </source>
</evidence>
<keyword evidence="1" id="KW-0472">Membrane</keyword>
<name>A0A1F2PB36_9EURY</name>
<feature type="transmembrane region" description="Helical" evidence="1">
    <location>
        <begin position="60"/>
        <end position="79"/>
    </location>
</feature>
<dbReference type="InterPro" id="IPR003675">
    <property type="entry name" value="Rce1/LyrA-like_dom"/>
</dbReference>
<evidence type="ECO:0000313" key="4">
    <source>
        <dbReference type="Proteomes" id="UP000186940"/>
    </source>
</evidence>
<dbReference type="AlphaFoldDB" id="A0A1F2PB36"/>
<reference evidence="3" key="1">
    <citation type="submission" date="2016-05" db="EMBL/GenBank/DDBJ databases">
        <title>Microbial consortia oxidize butane by reversing methanogenesis.</title>
        <authorList>
            <person name="Laso-Perez R."/>
            <person name="Richter M."/>
            <person name="Wegener G."/>
            <person name="Musat F."/>
        </authorList>
    </citation>
    <scope>NUCLEOTIDE SEQUENCE [LARGE SCALE GENOMIC DNA]</scope>
    <source>
        <strain evidence="3">BOX2</strain>
    </source>
</reference>
<sequence length="229" mass="26654">MFVMPYLIVLQLIPAFILILFGLVRQKKFQPYLDMLLMILPATFFYGMIMSNLPEGGFQWYFYFLAKTILFLLPGLVIIKLRKYKLSDFGITINRLKLSILLGFGILIITSITNAIIFSLKGYIFSPLFLLWSIPLFFDAFNEEFMFRGVFFFFALKNTENLILSYIVSMILAFAWHPEFTIFRMIPVFVQGTLLCYLLYKSENIFGAWISHGLNRTSAFVLAQLLTKL</sequence>
<feature type="transmembrane region" description="Helical" evidence="1">
    <location>
        <begin position="182"/>
        <end position="200"/>
    </location>
</feature>
<proteinExistence type="predicted"/>
<gene>
    <name evidence="3" type="ORF">SCAL_000894</name>
</gene>
<keyword evidence="4" id="KW-1185">Reference proteome</keyword>
<dbReference type="Proteomes" id="UP000186940">
    <property type="component" value="Unassembled WGS sequence"/>
</dbReference>
<keyword evidence="1" id="KW-0812">Transmembrane</keyword>
<feature type="transmembrane region" description="Helical" evidence="1">
    <location>
        <begin position="6"/>
        <end position="24"/>
    </location>
</feature>
<feature type="domain" description="CAAX prenyl protease 2/Lysostaphin resistance protein A-like" evidence="2">
    <location>
        <begin position="128"/>
        <end position="215"/>
    </location>
</feature>
<accession>A0A1F2PB36</accession>
<feature type="transmembrane region" description="Helical" evidence="1">
    <location>
        <begin position="36"/>
        <end position="54"/>
    </location>
</feature>
<evidence type="ECO:0000313" key="3">
    <source>
        <dbReference type="EMBL" id="OFV68254.1"/>
    </source>
</evidence>
<feature type="transmembrane region" description="Helical" evidence="1">
    <location>
        <begin position="124"/>
        <end position="141"/>
    </location>
</feature>
<dbReference type="GO" id="GO:0004175">
    <property type="term" value="F:endopeptidase activity"/>
    <property type="evidence" value="ECO:0007669"/>
    <property type="project" value="UniProtKB-ARBA"/>
</dbReference>
<feature type="transmembrane region" description="Helical" evidence="1">
    <location>
        <begin position="150"/>
        <end position="176"/>
    </location>
</feature>
<keyword evidence="1" id="KW-1133">Transmembrane helix</keyword>
<dbReference type="EMBL" id="LYOS01000002">
    <property type="protein sequence ID" value="OFV68254.1"/>
    <property type="molecule type" value="Genomic_DNA"/>
</dbReference>
<protein>
    <submittedName>
        <fullName evidence="3">Abortive infection protein</fullName>
    </submittedName>
</protein>
<organism evidence="3 4">
    <name type="scientific">Candidatus Syntropharchaeum caldarium</name>
    <dbReference type="NCBI Taxonomy" id="1838285"/>
    <lineage>
        <taxon>Archaea</taxon>
        <taxon>Methanobacteriati</taxon>
        <taxon>Methanobacteriota</taxon>
        <taxon>Stenosarchaea group</taxon>
        <taxon>Methanomicrobia</taxon>
        <taxon>Methanosarcinales</taxon>
        <taxon>ANME-2 cluster</taxon>
        <taxon>Candidatus Syntropharchaeum</taxon>
    </lineage>
</organism>